<evidence type="ECO:0000313" key="2">
    <source>
        <dbReference type="Proteomes" id="UP000318538"/>
    </source>
</evidence>
<evidence type="ECO:0008006" key="3">
    <source>
        <dbReference type="Google" id="ProtNLM"/>
    </source>
</evidence>
<gene>
    <name evidence="1" type="ORF">K227x_42070</name>
</gene>
<organism evidence="1 2">
    <name type="scientific">Rubripirellula lacrimiformis</name>
    <dbReference type="NCBI Taxonomy" id="1930273"/>
    <lineage>
        <taxon>Bacteria</taxon>
        <taxon>Pseudomonadati</taxon>
        <taxon>Planctomycetota</taxon>
        <taxon>Planctomycetia</taxon>
        <taxon>Pirellulales</taxon>
        <taxon>Pirellulaceae</taxon>
        <taxon>Rubripirellula</taxon>
    </lineage>
</organism>
<dbReference type="SUPFAM" id="SSF53474">
    <property type="entry name" value="alpha/beta-Hydrolases"/>
    <property type="match status" value="1"/>
</dbReference>
<reference evidence="1 2" key="1">
    <citation type="submission" date="2019-02" db="EMBL/GenBank/DDBJ databases">
        <title>Deep-cultivation of Planctomycetes and their phenomic and genomic characterization uncovers novel biology.</title>
        <authorList>
            <person name="Wiegand S."/>
            <person name="Jogler M."/>
            <person name="Boedeker C."/>
            <person name="Pinto D."/>
            <person name="Vollmers J."/>
            <person name="Rivas-Marin E."/>
            <person name="Kohn T."/>
            <person name="Peeters S.H."/>
            <person name="Heuer A."/>
            <person name="Rast P."/>
            <person name="Oberbeckmann S."/>
            <person name="Bunk B."/>
            <person name="Jeske O."/>
            <person name="Meyerdierks A."/>
            <person name="Storesund J.E."/>
            <person name="Kallscheuer N."/>
            <person name="Luecker S."/>
            <person name="Lage O.M."/>
            <person name="Pohl T."/>
            <person name="Merkel B.J."/>
            <person name="Hornburger P."/>
            <person name="Mueller R.-W."/>
            <person name="Bruemmer F."/>
            <person name="Labrenz M."/>
            <person name="Spormann A.M."/>
            <person name="Op den Camp H."/>
            <person name="Overmann J."/>
            <person name="Amann R."/>
            <person name="Jetten M.S.M."/>
            <person name="Mascher T."/>
            <person name="Medema M.H."/>
            <person name="Devos D.P."/>
            <person name="Kaster A.-K."/>
            <person name="Ovreas L."/>
            <person name="Rohde M."/>
            <person name="Galperin M.Y."/>
            <person name="Jogler C."/>
        </authorList>
    </citation>
    <scope>NUCLEOTIDE SEQUENCE [LARGE SCALE GENOMIC DNA]</scope>
    <source>
        <strain evidence="1 2">K22_7</strain>
    </source>
</reference>
<sequence length="329" mass="36067">MRPCRYESGFRCGVVTLMVMWCGGGKVHAQTAGESPSRDVVLRLIETSSGPPSPGRRVAVTMDKYAGTDVHHMVYLPPTLVAQQFDAGQKIPVVVEYTGNEYPATGSTGLVEDAGLGFGISGGRFIWVTLPFVSGDGQTNAVRWWGDVQATVQYAKDCIPEVCETYGGDPDRVFLCGFSRGAIGVNFIGLHDDQIADLWCGLITHDHYDGLREWRGTDWGSPLDQYREQATARLARRGSLPLLVCQNGGTDAIRQYLQSRTAISTVRFLDIDVGKILGPLPNEIAVAGHTDRWLMVPSTARDQVWSWIEQVSRLPASPDRPQASERNAQ</sequence>
<dbReference type="KEGG" id="rlc:K227x_42070"/>
<dbReference type="EMBL" id="CP036525">
    <property type="protein sequence ID" value="QDT05802.1"/>
    <property type="molecule type" value="Genomic_DNA"/>
</dbReference>
<protein>
    <recommendedName>
        <fullName evidence="3">Alpha/beta hydrolase family protein</fullName>
    </recommendedName>
</protein>
<keyword evidence="2" id="KW-1185">Reference proteome</keyword>
<proteinExistence type="predicted"/>
<dbReference type="OrthoDB" id="253099at2"/>
<dbReference type="AlphaFoldDB" id="A0A517NF87"/>
<name>A0A517NF87_9BACT</name>
<dbReference type="Proteomes" id="UP000318538">
    <property type="component" value="Chromosome"/>
</dbReference>
<dbReference type="Gene3D" id="3.40.50.1820">
    <property type="entry name" value="alpha/beta hydrolase"/>
    <property type="match status" value="1"/>
</dbReference>
<dbReference type="InterPro" id="IPR029058">
    <property type="entry name" value="AB_hydrolase_fold"/>
</dbReference>
<accession>A0A517NF87</accession>
<dbReference type="RefSeq" id="WP_145172109.1">
    <property type="nucleotide sequence ID" value="NZ_CP036525.1"/>
</dbReference>
<evidence type="ECO:0000313" key="1">
    <source>
        <dbReference type="EMBL" id="QDT05802.1"/>
    </source>
</evidence>